<dbReference type="InterPro" id="IPR036866">
    <property type="entry name" value="RibonucZ/Hydroxyglut_hydro"/>
</dbReference>
<evidence type="ECO:0000313" key="9">
    <source>
        <dbReference type="Proteomes" id="UP000284657"/>
    </source>
</evidence>
<dbReference type="GO" id="GO:0006303">
    <property type="term" value="P:double-strand break repair via nonhomologous end joining"/>
    <property type="evidence" value="ECO:0007669"/>
    <property type="project" value="TreeGrafter"/>
</dbReference>
<dbReference type="GO" id="GO:0035312">
    <property type="term" value="F:5'-3' DNA exonuclease activity"/>
    <property type="evidence" value="ECO:0007669"/>
    <property type="project" value="TreeGrafter"/>
</dbReference>
<dbReference type="Proteomes" id="UP000284657">
    <property type="component" value="Unassembled WGS sequence"/>
</dbReference>
<feature type="region of interest" description="Disordered" evidence="6">
    <location>
        <begin position="105"/>
        <end position="141"/>
    </location>
</feature>
<dbReference type="EMBL" id="MBAD02002514">
    <property type="protein sequence ID" value="RLN47015.1"/>
    <property type="molecule type" value="Genomic_DNA"/>
</dbReference>
<dbReference type="Gene3D" id="3.40.50.12650">
    <property type="match status" value="1"/>
</dbReference>
<comment type="subcellular location">
    <subcellularLocation>
        <location evidence="1">Nucleus</location>
    </subcellularLocation>
</comment>
<dbReference type="Pfam" id="PF07522">
    <property type="entry name" value="DRMBL"/>
    <property type="match status" value="1"/>
</dbReference>
<dbReference type="InterPro" id="IPR011084">
    <property type="entry name" value="DRMBL"/>
</dbReference>
<dbReference type="CDD" id="cd16273">
    <property type="entry name" value="SNM1A-1C-like_MBL-fold"/>
    <property type="match status" value="1"/>
</dbReference>
<evidence type="ECO:0000256" key="3">
    <source>
        <dbReference type="ARBA" id="ARBA00022763"/>
    </source>
</evidence>
<feature type="domain" description="DNA repair metallo-beta-lactamase" evidence="7">
    <location>
        <begin position="418"/>
        <end position="518"/>
    </location>
</feature>
<keyword evidence="3" id="KW-0227">DNA damage</keyword>
<reference evidence="8 9" key="1">
    <citation type="submission" date="2018-07" db="EMBL/GenBank/DDBJ databases">
        <title>Genome sequencing of oomycete isolates from Chile give support for New Zealand origin for Phytophthora kernoviae and make available the first Nothophytophthora sp. genome.</title>
        <authorList>
            <person name="Studholme D.J."/>
            <person name="Sanfuentes E."/>
            <person name="Panda P."/>
            <person name="Hill R."/>
            <person name="Sambles C."/>
            <person name="Grant M."/>
            <person name="Williams N.M."/>
            <person name="Mcdougal R.L."/>
        </authorList>
    </citation>
    <scope>NUCLEOTIDE SEQUENCE [LARGE SCALE GENOMIC DNA]</scope>
    <source>
        <strain evidence="8">Chile7</strain>
    </source>
</reference>
<comment type="caution">
    <text evidence="8">The sequence shown here is derived from an EMBL/GenBank/DDBJ whole genome shotgun (WGS) entry which is preliminary data.</text>
</comment>
<evidence type="ECO:0000259" key="7">
    <source>
        <dbReference type="Pfam" id="PF07522"/>
    </source>
</evidence>
<dbReference type="AlphaFoldDB" id="A0A3R7JHW8"/>
<organism evidence="8 9">
    <name type="scientific">Phytophthora kernoviae</name>
    <dbReference type="NCBI Taxonomy" id="325452"/>
    <lineage>
        <taxon>Eukaryota</taxon>
        <taxon>Sar</taxon>
        <taxon>Stramenopiles</taxon>
        <taxon>Oomycota</taxon>
        <taxon>Peronosporomycetes</taxon>
        <taxon>Peronosporales</taxon>
        <taxon>Peronosporaceae</taxon>
        <taxon>Phytophthora</taxon>
    </lineage>
</organism>
<dbReference type="Pfam" id="PF10274">
    <property type="entry name" value="ParcG"/>
    <property type="match status" value="1"/>
</dbReference>
<dbReference type="Gene3D" id="3.60.15.10">
    <property type="entry name" value="Ribonuclease Z/Hydroxyacylglutathione hydrolase-like"/>
    <property type="match status" value="1"/>
</dbReference>
<keyword evidence="5" id="KW-0539">Nucleus</keyword>
<keyword evidence="4" id="KW-0234">DNA repair</keyword>
<dbReference type="SUPFAM" id="SSF56281">
    <property type="entry name" value="Metallo-hydrolase/oxidoreductase"/>
    <property type="match status" value="1"/>
</dbReference>
<evidence type="ECO:0000313" key="8">
    <source>
        <dbReference type="EMBL" id="RLN47015.1"/>
    </source>
</evidence>
<dbReference type="GO" id="GO:0005634">
    <property type="term" value="C:nucleus"/>
    <property type="evidence" value="ECO:0007669"/>
    <property type="project" value="UniProtKB-SubCell"/>
</dbReference>
<dbReference type="PANTHER" id="PTHR23240">
    <property type="entry name" value="DNA CROSS-LINK REPAIR PROTEIN PSO2/SNM1-RELATED"/>
    <property type="match status" value="1"/>
</dbReference>
<name>A0A3R7JHW8_9STRA</name>
<sequence>MEESEDVVPTQVSSSTTQPDPMYCIVCSIEMTQWTIYEREAHLNACLDASEQSYDCPTCGKELSDCNERQRMEHVNLCLDRTLHTGQMKNSSSSNIIVEEEMLKTQVQEEKEEEEQAQEEDRGGEDDKEEEDDEEEEDDGESKYLCKICGANMSDIDLMKRIRHVKQCGLKFGVRPEDMGETEKAEAIVARLDEKGNKNAFAVMMQSAKTAQTARIDHYGGLGKSFDCGVVYCNEVTANLVIQELGVESKYVHPVAMNTPVLVGDVQVTFMDANHCPGSAIILFRLKDGKTYLHTGDFRFHRKMLEYTPLQGYIPAANQAITYDGKSNDVKRLDGVYLDTTYCDPKYTFPTQQTAINHALILMDKHFNQEKVLFLFGSYTIGKERLFMEIARKFQKKVCISKAKLNVISTFNWPAEEMRLLTTEPAATNLHVVRMQDLQMDNLTVLLMKHRLRFRQIVAFRPTGWTFSAKNARSISTCCTDPSGKIRVYGIPYSEHSSFAELCEFVQVVNPQVIVPTTGRRDTRVLKALPQVVQQIKSALGTREKVVVHRVLLVLQQLAVCEGVGLALTDYYRSLLPLCNILRDKHLGTGDSATKELVAEALEVIEAYGKDDAHLMIQQYVPAFESCCGA</sequence>
<feature type="compositionally biased region" description="Acidic residues" evidence="6">
    <location>
        <begin position="110"/>
        <end position="140"/>
    </location>
</feature>
<evidence type="ECO:0000256" key="6">
    <source>
        <dbReference type="SAM" id="MobiDB-lite"/>
    </source>
</evidence>
<evidence type="ECO:0000256" key="1">
    <source>
        <dbReference type="ARBA" id="ARBA00004123"/>
    </source>
</evidence>
<gene>
    <name evidence="8" type="ORF">BBJ29_008276</name>
</gene>
<evidence type="ECO:0000256" key="2">
    <source>
        <dbReference type="ARBA" id="ARBA00010304"/>
    </source>
</evidence>
<dbReference type="FunFam" id="3.40.50.12650:FF:000001">
    <property type="entry name" value="DNA cross-link repair 1A"/>
    <property type="match status" value="1"/>
</dbReference>
<proteinExistence type="inferred from homology"/>
<accession>A0A3R7JHW8</accession>
<evidence type="ECO:0000256" key="5">
    <source>
        <dbReference type="ARBA" id="ARBA00023242"/>
    </source>
</evidence>
<dbReference type="InterPro" id="IPR019399">
    <property type="entry name" value="Parkin_co-regulated_protein"/>
</dbReference>
<dbReference type="GO" id="GO:0003684">
    <property type="term" value="F:damaged DNA binding"/>
    <property type="evidence" value="ECO:0007669"/>
    <property type="project" value="TreeGrafter"/>
</dbReference>
<protein>
    <recommendedName>
        <fullName evidence="7">DNA repair metallo-beta-lactamase domain-containing protein</fullName>
    </recommendedName>
</protein>
<evidence type="ECO:0000256" key="4">
    <source>
        <dbReference type="ARBA" id="ARBA00023204"/>
    </source>
</evidence>
<dbReference type="GO" id="GO:0036297">
    <property type="term" value="P:interstrand cross-link repair"/>
    <property type="evidence" value="ECO:0007669"/>
    <property type="project" value="TreeGrafter"/>
</dbReference>
<comment type="similarity">
    <text evidence="2">Belongs to the DNA repair metallo-beta-lactamase (DRMBL) family.</text>
</comment>
<dbReference type="PANTHER" id="PTHR23240:SF6">
    <property type="entry name" value="DNA CROSS-LINK REPAIR 1A PROTEIN"/>
    <property type="match status" value="1"/>
</dbReference>